<keyword evidence="6" id="KW-1185">Reference proteome</keyword>
<evidence type="ECO:0000256" key="3">
    <source>
        <dbReference type="SAM" id="Phobius"/>
    </source>
</evidence>
<reference evidence="6" key="1">
    <citation type="journal article" date="2019" name="Int. J. Syst. Evol. Microbiol.">
        <title>The Global Catalogue of Microorganisms (GCM) 10K type strain sequencing project: providing services to taxonomists for standard genome sequencing and annotation.</title>
        <authorList>
            <consortium name="The Broad Institute Genomics Platform"/>
            <consortium name="The Broad Institute Genome Sequencing Center for Infectious Disease"/>
            <person name="Wu L."/>
            <person name="Ma J."/>
        </authorList>
    </citation>
    <scope>NUCLEOTIDE SEQUENCE [LARGE SCALE GENOMIC DNA]</scope>
    <source>
        <strain evidence="6">NBRC 108565</strain>
    </source>
</reference>
<dbReference type="Pfam" id="PF03990">
    <property type="entry name" value="DUF348"/>
    <property type="match status" value="2"/>
</dbReference>
<evidence type="ECO:0000256" key="1">
    <source>
        <dbReference type="ARBA" id="ARBA00022729"/>
    </source>
</evidence>
<keyword evidence="3" id="KW-0472">Membrane</keyword>
<keyword evidence="3" id="KW-1133">Transmembrane helix</keyword>
<dbReference type="Proteomes" id="UP001321475">
    <property type="component" value="Chromosome"/>
</dbReference>
<evidence type="ECO:0000313" key="6">
    <source>
        <dbReference type="Proteomes" id="UP001321475"/>
    </source>
</evidence>
<evidence type="ECO:0000256" key="2">
    <source>
        <dbReference type="SAM" id="MobiDB-lite"/>
    </source>
</evidence>
<dbReference type="SUPFAM" id="SSF53955">
    <property type="entry name" value="Lysozyme-like"/>
    <property type="match status" value="1"/>
</dbReference>
<dbReference type="InterPro" id="IPR011098">
    <property type="entry name" value="G5_dom"/>
</dbReference>
<dbReference type="SMART" id="SM01208">
    <property type="entry name" value="G5"/>
    <property type="match status" value="1"/>
</dbReference>
<dbReference type="PROSITE" id="PS51109">
    <property type="entry name" value="G5"/>
    <property type="match status" value="1"/>
</dbReference>
<name>A0ABM8G3N4_9CELL</name>
<gene>
    <name evidence="5" type="ORF">GCM10025865_20120</name>
</gene>
<proteinExistence type="predicted"/>
<feature type="domain" description="G5" evidence="4">
    <location>
        <begin position="249"/>
        <end position="330"/>
    </location>
</feature>
<dbReference type="EMBL" id="AP027729">
    <property type="protein sequence ID" value="BDZ42713.1"/>
    <property type="molecule type" value="Genomic_DNA"/>
</dbReference>
<dbReference type="InterPro" id="IPR023346">
    <property type="entry name" value="Lysozyme-like_dom_sf"/>
</dbReference>
<feature type="region of interest" description="Disordered" evidence="2">
    <location>
        <begin position="327"/>
        <end position="351"/>
    </location>
</feature>
<protein>
    <recommendedName>
        <fullName evidence="4">G5 domain-containing protein</fullName>
    </recommendedName>
</protein>
<dbReference type="Gene3D" id="2.20.230.10">
    <property type="entry name" value="Resuscitation-promoting factor rpfb"/>
    <property type="match status" value="1"/>
</dbReference>
<evidence type="ECO:0000259" key="4">
    <source>
        <dbReference type="PROSITE" id="PS51109"/>
    </source>
</evidence>
<feature type="region of interest" description="Disordered" evidence="2">
    <location>
        <begin position="1"/>
        <end position="44"/>
    </location>
</feature>
<dbReference type="Gene3D" id="1.10.530.10">
    <property type="match status" value="1"/>
</dbReference>
<dbReference type="Pfam" id="PF07501">
    <property type="entry name" value="G5"/>
    <property type="match status" value="1"/>
</dbReference>
<feature type="compositionally biased region" description="Low complexity" evidence="2">
    <location>
        <begin position="14"/>
        <end position="30"/>
    </location>
</feature>
<keyword evidence="1" id="KW-0732">Signal</keyword>
<accession>A0ABM8G3N4</accession>
<feature type="transmembrane region" description="Helical" evidence="3">
    <location>
        <begin position="51"/>
        <end position="72"/>
    </location>
</feature>
<keyword evidence="3" id="KW-0812">Transmembrane</keyword>
<feature type="compositionally biased region" description="Basic residues" evidence="2">
    <location>
        <begin position="31"/>
        <end position="44"/>
    </location>
</feature>
<evidence type="ECO:0000313" key="5">
    <source>
        <dbReference type="EMBL" id="BDZ42713.1"/>
    </source>
</evidence>
<organism evidence="5 6">
    <name type="scientific">Paraoerskovia sediminicola</name>
    <dbReference type="NCBI Taxonomy" id="1138587"/>
    <lineage>
        <taxon>Bacteria</taxon>
        <taxon>Bacillati</taxon>
        <taxon>Actinomycetota</taxon>
        <taxon>Actinomycetes</taxon>
        <taxon>Micrococcales</taxon>
        <taxon>Cellulomonadaceae</taxon>
        <taxon>Paraoerskovia</taxon>
    </lineage>
</organism>
<dbReference type="RefSeq" id="WP_286217143.1">
    <property type="nucleotide sequence ID" value="NZ_AP027729.1"/>
</dbReference>
<sequence length="435" mass="45513">MTRQHRTGAHAADDSTPAAADPTRTDGSTSRTRRTRRASHRAPRPFWRRGLPITLAATGVAVVASGAVAYAVGEKTIALDVDGTVTQVSTRAKDVDALLAAEDIETSSRDLVAPGVGTPLEDGDDVVVRTAQKVTVVDDDGEQDVWTTAEDADGALAALSARAEGDVRLAASRSGADGRSELPMALDSDAPVAVVADGETAVVPDGGTDVDSALAEADVDVDEDDQVHVEAADPAVVDDESEAALAVVVQRVDVEEETTTETVDHETTTVDDPDRYTDEADVVTQEGEDGERTTVEKVTRVDGEVVDSETVSDEVTTKPVDEIVSKGTKERPVANPTSNESLGRSMAASRGWGGSQAECLDSLWTRESGWSSTATNPSSGAYGIPQSLPGTKMATAGSDWQTNPTTQITWGLDYIAAAYGTPCGAWAHSEATGWY</sequence>
<dbReference type="InterPro" id="IPR007137">
    <property type="entry name" value="DUF348"/>
</dbReference>